<gene>
    <name evidence="1" type="ORF">KCH_55840</name>
</gene>
<protein>
    <recommendedName>
        <fullName evidence="3">Chorismate lyase</fullName>
    </recommendedName>
</protein>
<dbReference type="SUPFAM" id="SSF64288">
    <property type="entry name" value="Chorismate lyase-like"/>
    <property type="match status" value="1"/>
</dbReference>
<dbReference type="InterPro" id="IPR028978">
    <property type="entry name" value="Chorismate_lyase_/UTRA_dom_sf"/>
</dbReference>
<dbReference type="Gene3D" id="3.40.1410.10">
    <property type="entry name" value="Chorismate lyase-like"/>
    <property type="match status" value="1"/>
</dbReference>
<evidence type="ECO:0000313" key="2">
    <source>
        <dbReference type="Proteomes" id="UP000027178"/>
    </source>
</evidence>
<evidence type="ECO:0000313" key="1">
    <source>
        <dbReference type="EMBL" id="KDN82669.1"/>
    </source>
</evidence>
<name>A0A066YRU2_9ACTN</name>
<dbReference type="RefSeq" id="WP_051653468.1">
    <property type="nucleotide sequence ID" value="NZ_KK853997.1"/>
</dbReference>
<reference evidence="1 2" key="1">
    <citation type="submission" date="2014-05" db="EMBL/GenBank/DDBJ databases">
        <title>Draft Genome Sequence of Kitasatospora cheerisanensis KCTC 2395.</title>
        <authorList>
            <person name="Nam D.H."/>
        </authorList>
    </citation>
    <scope>NUCLEOTIDE SEQUENCE [LARGE SCALE GENOMIC DNA]</scope>
    <source>
        <strain evidence="1 2">KCTC 2395</strain>
    </source>
</reference>
<proteinExistence type="predicted"/>
<evidence type="ECO:0008006" key="3">
    <source>
        <dbReference type="Google" id="ProtNLM"/>
    </source>
</evidence>
<dbReference type="EMBL" id="JNBY01000104">
    <property type="protein sequence ID" value="KDN82669.1"/>
    <property type="molecule type" value="Genomic_DNA"/>
</dbReference>
<dbReference type="AlphaFoldDB" id="A0A066YRU2"/>
<dbReference type="PATRIC" id="fig|1348663.4.peg.5405"/>
<comment type="caution">
    <text evidence="1">The sequence shown here is derived from an EMBL/GenBank/DDBJ whole genome shotgun (WGS) entry which is preliminary data.</text>
</comment>
<dbReference type="eggNOG" id="COG3161">
    <property type="taxonomic scope" value="Bacteria"/>
</dbReference>
<keyword evidence="2" id="KW-1185">Reference proteome</keyword>
<accession>A0A066YRU2</accession>
<organism evidence="1 2">
    <name type="scientific">Kitasatospora cheerisanensis KCTC 2395</name>
    <dbReference type="NCBI Taxonomy" id="1348663"/>
    <lineage>
        <taxon>Bacteria</taxon>
        <taxon>Bacillati</taxon>
        <taxon>Actinomycetota</taxon>
        <taxon>Actinomycetes</taxon>
        <taxon>Kitasatosporales</taxon>
        <taxon>Streptomycetaceae</taxon>
        <taxon>Kitasatospora</taxon>
    </lineage>
</organism>
<dbReference type="HOGENOM" id="CLU_1388618_0_0_11"/>
<sequence>MPLPSVVVSGHLFRAREPAELACRVGAFAAAPTRLLLASDGLTTTLLSAWTGGPVRVGGAEHRRVAAVGAPTGAAVLLRAGADEELIVRRSVLTGPDGAELSRNVVVARPGLSAAAEECLTDPDAPIGAALRAAGTAHRRTVLDAGVRDWDGADAAYKTYLMWHGQQPLAAVTETFDPAVVPAAPAAALLAAGGSR</sequence>
<dbReference type="Proteomes" id="UP000027178">
    <property type="component" value="Unassembled WGS sequence"/>
</dbReference>